<accession>A0AC34QNT8</accession>
<evidence type="ECO:0000313" key="2">
    <source>
        <dbReference type="WBParaSite" id="JU765_v2.g17938.t1"/>
    </source>
</evidence>
<evidence type="ECO:0000313" key="1">
    <source>
        <dbReference type="Proteomes" id="UP000887576"/>
    </source>
</evidence>
<dbReference type="Proteomes" id="UP000887576">
    <property type="component" value="Unplaced"/>
</dbReference>
<name>A0AC34QNT8_9BILA</name>
<proteinExistence type="predicted"/>
<dbReference type="WBParaSite" id="JU765_v2.g17938.t1">
    <property type="protein sequence ID" value="JU765_v2.g17938.t1"/>
    <property type="gene ID" value="JU765_v2.g17938"/>
</dbReference>
<organism evidence="1 2">
    <name type="scientific">Panagrolaimus sp. JU765</name>
    <dbReference type="NCBI Taxonomy" id="591449"/>
    <lineage>
        <taxon>Eukaryota</taxon>
        <taxon>Metazoa</taxon>
        <taxon>Ecdysozoa</taxon>
        <taxon>Nematoda</taxon>
        <taxon>Chromadorea</taxon>
        <taxon>Rhabditida</taxon>
        <taxon>Tylenchina</taxon>
        <taxon>Panagrolaimomorpha</taxon>
        <taxon>Panagrolaimoidea</taxon>
        <taxon>Panagrolaimidae</taxon>
        <taxon>Panagrolaimus</taxon>
    </lineage>
</organism>
<reference evidence="2" key="1">
    <citation type="submission" date="2022-11" db="UniProtKB">
        <authorList>
            <consortium name="WormBaseParasite"/>
        </authorList>
    </citation>
    <scope>IDENTIFICATION</scope>
</reference>
<protein>
    <submittedName>
        <fullName evidence="2">TFIIS N-terminal domain-containing protein</fullName>
    </submittedName>
</protein>
<sequence>MSQADQVARVRKYIGQLKDETKLAHALSRLDRIDMSVALLTETGVGKEVNRLRNHPEFGSKAVQIVDKWRKLAREQSEAADVRSSTNGESAAKKRPANSTEEISGSQMSFAEALAAAETPVEKKKCRVVVKEAMDSPDDQFMRLDYSKLESEPEKADEVDPAMFSIRKGKPMKVYAGRKQAKSVKMDSLFNLAMTVCMQNIDYYTHSQLPTVAQVFWPVLTRCTPEQLERIEFYNPTFEEDTDELWKAICLKAFKNALKTKDSDETWKECYKASFDQRNIEEREKRLQQISSKIKKDTKVETHKVTQLSDAITPGYIRRRQINNGTVVSAGRIPNALEVSKARKQIYYNGSRAEVEALPSVIKSGGFSGPSRGPTPQKNAQNDERPPSTINSLFLGDFPLSFAWKRFPDDRLVPEICFQNTGFNLF</sequence>